<evidence type="ECO:0000313" key="3">
    <source>
        <dbReference type="Proteomes" id="UP000053317"/>
    </source>
</evidence>
<reference evidence="2 3" key="2">
    <citation type="submission" date="2015-05" db="EMBL/GenBank/DDBJ databases">
        <authorList>
            <person name="Morales-Cruz A."/>
            <person name="Amrine K.C."/>
            <person name="Cantu D."/>
        </authorList>
    </citation>
    <scope>NUCLEOTIDE SEQUENCE [LARGE SCALE GENOMIC DNA]</scope>
    <source>
        <strain evidence="2">UCRPC4</strain>
    </source>
</reference>
<evidence type="ECO:0000256" key="1">
    <source>
        <dbReference type="ARBA" id="ARBA00022801"/>
    </source>
</evidence>
<dbReference type="AlphaFoldDB" id="A0A0G2ENK9"/>
<dbReference type="Gene3D" id="1.10.150.750">
    <property type="match status" value="1"/>
</dbReference>
<protein>
    <submittedName>
        <fullName evidence="2">Putative haloacid dehalogenase</fullName>
    </submittedName>
</protein>
<dbReference type="PANTHER" id="PTHR43316:SF9">
    <property type="entry name" value="ACID DEHALOGENASE, PUTATIVE (AFU_ORTHOLOGUE AFUA_6G14460)-RELATED"/>
    <property type="match status" value="1"/>
</dbReference>
<proteinExistence type="predicted"/>
<dbReference type="SUPFAM" id="SSF56784">
    <property type="entry name" value="HAD-like"/>
    <property type="match status" value="1"/>
</dbReference>
<reference evidence="2 3" key="1">
    <citation type="submission" date="2015-05" db="EMBL/GenBank/DDBJ databases">
        <title>Distinctive expansion of gene families associated with plant cell wall degradation and secondary metabolism in the genomes of grapevine trunk pathogens.</title>
        <authorList>
            <person name="Lawrence D.P."/>
            <person name="Travadon R."/>
            <person name="Rolshausen P.E."/>
            <person name="Baumgartner K."/>
        </authorList>
    </citation>
    <scope>NUCLEOTIDE SEQUENCE [LARGE SCALE GENOMIC DNA]</scope>
    <source>
        <strain evidence="2">UCRPC4</strain>
    </source>
</reference>
<name>A0A0G2ENK9_PHACM</name>
<evidence type="ECO:0000313" key="2">
    <source>
        <dbReference type="EMBL" id="KKY23889.1"/>
    </source>
</evidence>
<dbReference type="Gene3D" id="3.40.50.1000">
    <property type="entry name" value="HAD superfamily/HAD-like"/>
    <property type="match status" value="1"/>
</dbReference>
<dbReference type="Proteomes" id="UP000053317">
    <property type="component" value="Unassembled WGS sequence"/>
</dbReference>
<dbReference type="OrthoDB" id="444127at2759"/>
<dbReference type="PANTHER" id="PTHR43316">
    <property type="entry name" value="HYDROLASE, HALOACID DELAHOGENASE-RELATED"/>
    <property type="match status" value="1"/>
</dbReference>
<dbReference type="InterPro" id="IPR036412">
    <property type="entry name" value="HAD-like_sf"/>
</dbReference>
<dbReference type="InterPro" id="IPR023214">
    <property type="entry name" value="HAD_sf"/>
</dbReference>
<gene>
    <name evidence="2" type="ORF">UCRPC4_g02702</name>
</gene>
<accession>A0A0G2ENK9</accession>
<organism evidence="2 3">
    <name type="scientific">Phaeomoniella chlamydospora</name>
    <name type="common">Phaeoacremonium chlamydosporum</name>
    <dbReference type="NCBI Taxonomy" id="158046"/>
    <lineage>
        <taxon>Eukaryota</taxon>
        <taxon>Fungi</taxon>
        <taxon>Dikarya</taxon>
        <taxon>Ascomycota</taxon>
        <taxon>Pezizomycotina</taxon>
        <taxon>Eurotiomycetes</taxon>
        <taxon>Chaetothyriomycetidae</taxon>
        <taxon>Phaeomoniellales</taxon>
        <taxon>Phaeomoniellaceae</taxon>
        <taxon>Phaeomoniella</taxon>
    </lineage>
</organism>
<dbReference type="GO" id="GO:0016787">
    <property type="term" value="F:hydrolase activity"/>
    <property type="evidence" value="ECO:0007669"/>
    <property type="project" value="UniProtKB-KW"/>
</dbReference>
<sequence>MASQGTVPMPIPTVPLKPLLSYKLLAFDIYGTLIDWETGIISRLQPLISRLPSSHAYQDRITLAARVNEIEATIQSADPGLLYSKVLEGVYLKLAEELDFDTTDSAIKSEALDLGSSVGSWPAFPDTLDAMHRLKKYFPYLIPLSNVDRKSFQATYNGPLKGAGFTTYFLAEDIGSYKPDLKNFEYLLGKADKEYGVEKEEVLQVAQSLFHDHVPAKQMGMASVWICRKGAGMGGDSAEVHRQGKVGYGWRFNTLGEFADAVEKEAEKQT</sequence>
<keyword evidence="1" id="KW-0378">Hydrolase</keyword>
<dbReference type="InterPro" id="IPR051540">
    <property type="entry name" value="S-2-haloacid_dehalogenase"/>
</dbReference>
<keyword evidence="3" id="KW-1185">Reference proteome</keyword>
<comment type="caution">
    <text evidence="2">The sequence shown here is derived from an EMBL/GenBank/DDBJ whole genome shotgun (WGS) entry which is preliminary data.</text>
</comment>
<dbReference type="EMBL" id="LCWF01000064">
    <property type="protein sequence ID" value="KKY23889.1"/>
    <property type="molecule type" value="Genomic_DNA"/>
</dbReference>